<dbReference type="PANTHER" id="PTHR43155:SF2">
    <property type="entry name" value="CYCLIC DI-GMP PHOSPHODIESTERASE PA4108"/>
    <property type="match status" value="1"/>
</dbReference>
<proteinExistence type="predicted"/>
<feature type="domain" description="HD-GYP" evidence="2">
    <location>
        <begin position="173"/>
        <end position="369"/>
    </location>
</feature>
<dbReference type="CDD" id="cd00077">
    <property type="entry name" value="HDc"/>
    <property type="match status" value="1"/>
</dbReference>
<accession>A0A1I3E525</accession>
<sequence length="448" mass="50198">MSNNLTGLRKVLTRVRIPVSELALGMHVIELDRPWLETDFLIQGFIIKHRAEIDSLQRQCVFVFIEGIEQKLDIQPEFHAKKPSLLSRILGNTLNKPTAIKNKQEPSALTPCKPTEQSRTTYINKISAGEEMQVARDSYSSAKTVAKSIMEDLRIGRMLDMNQARNTVDEVVDSLLRNDDALVWLTKLKNQDEYTAEHSLNVCILSAAFARHLGHNEAEIRKIGLAGLLHDIGKAKIPVEILNKPGPLDDDERALIRQHPNMGRSLLMTSASVEHYTIDVAYSHHERVDGTGYPRALQAHQIPYYAKLVAIVDTYDAITSSRAYDTGRASMAALEIIYNSRDSHFDADLTVEFIRCIGVYPPGAIVVMTNGEVGVVVESNESSKLRPKIVLVQDCDKEWQEKRSIDLSQDDQDKDGKPYAIAHEVPNKTFGIDIKAFLQEGWLAFAAT</sequence>
<dbReference type="GO" id="GO:0008081">
    <property type="term" value="F:phosphoric diester hydrolase activity"/>
    <property type="evidence" value="ECO:0007669"/>
    <property type="project" value="UniProtKB-ARBA"/>
</dbReference>
<dbReference type="PROSITE" id="PS51831">
    <property type="entry name" value="HD"/>
    <property type="match status" value="1"/>
</dbReference>
<dbReference type="Pfam" id="PF11871">
    <property type="entry name" value="DUF3391"/>
    <property type="match status" value="1"/>
</dbReference>
<dbReference type="AlphaFoldDB" id="A0A1I3E525"/>
<dbReference type="SUPFAM" id="SSF109604">
    <property type="entry name" value="HD-domain/PDEase-like"/>
    <property type="match status" value="1"/>
</dbReference>
<dbReference type="InterPro" id="IPR006674">
    <property type="entry name" value="HD_domain"/>
</dbReference>
<dbReference type="InterPro" id="IPR003607">
    <property type="entry name" value="HD/PDEase_dom"/>
</dbReference>
<feature type="domain" description="HD" evidence="1">
    <location>
        <begin position="195"/>
        <end position="318"/>
    </location>
</feature>
<organism evidence="3 4">
    <name type="scientific">Pseudomonas guineae</name>
    <dbReference type="NCBI Taxonomy" id="425504"/>
    <lineage>
        <taxon>Bacteria</taxon>
        <taxon>Pseudomonadati</taxon>
        <taxon>Pseudomonadota</taxon>
        <taxon>Gammaproteobacteria</taxon>
        <taxon>Pseudomonadales</taxon>
        <taxon>Pseudomonadaceae</taxon>
        <taxon>Pseudomonas</taxon>
    </lineage>
</organism>
<evidence type="ECO:0000259" key="1">
    <source>
        <dbReference type="PROSITE" id="PS51831"/>
    </source>
</evidence>
<dbReference type="RefSeq" id="WP_090239921.1">
    <property type="nucleotide sequence ID" value="NZ_CAXBNE010000026.1"/>
</dbReference>
<dbReference type="Proteomes" id="UP000243606">
    <property type="component" value="Unassembled WGS sequence"/>
</dbReference>
<name>A0A1I3E525_9PSED</name>
<dbReference type="InterPro" id="IPR006675">
    <property type="entry name" value="HDIG_dom"/>
</dbReference>
<reference evidence="4" key="1">
    <citation type="submission" date="2016-10" db="EMBL/GenBank/DDBJ databases">
        <authorList>
            <person name="Varghese N."/>
            <person name="Submissions S."/>
        </authorList>
    </citation>
    <scope>NUCLEOTIDE SEQUENCE [LARGE SCALE GENOMIC DNA]</scope>
    <source>
        <strain evidence="4">LMG 24016</strain>
    </source>
</reference>
<dbReference type="EMBL" id="FOQL01000001">
    <property type="protein sequence ID" value="SFH94087.1"/>
    <property type="molecule type" value="Genomic_DNA"/>
</dbReference>
<dbReference type="Gene3D" id="1.10.3210.10">
    <property type="entry name" value="Hypothetical protein af1432"/>
    <property type="match status" value="1"/>
</dbReference>
<dbReference type="InterPro" id="IPR037522">
    <property type="entry name" value="HD_GYP_dom"/>
</dbReference>
<dbReference type="SMART" id="SM00471">
    <property type="entry name" value="HDc"/>
    <property type="match status" value="1"/>
</dbReference>
<dbReference type="InterPro" id="IPR021812">
    <property type="entry name" value="DUF3391"/>
</dbReference>
<evidence type="ECO:0000259" key="2">
    <source>
        <dbReference type="PROSITE" id="PS51832"/>
    </source>
</evidence>
<gene>
    <name evidence="3" type="ORF">SAMN05216206_0828</name>
</gene>
<dbReference type="Pfam" id="PF13487">
    <property type="entry name" value="HD_5"/>
    <property type="match status" value="1"/>
</dbReference>
<protein>
    <submittedName>
        <fullName evidence="3">HDIG domain-containing protein</fullName>
    </submittedName>
</protein>
<evidence type="ECO:0000313" key="4">
    <source>
        <dbReference type="Proteomes" id="UP000243606"/>
    </source>
</evidence>
<dbReference type="PROSITE" id="PS51832">
    <property type="entry name" value="HD_GYP"/>
    <property type="match status" value="1"/>
</dbReference>
<dbReference type="OrthoDB" id="9802066at2"/>
<dbReference type="STRING" id="425504.SAMN05216206_0828"/>
<dbReference type="PANTHER" id="PTHR43155">
    <property type="entry name" value="CYCLIC DI-GMP PHOSPHODIESTERASE PA4108-RELATED"/>
    <property type="match status" value="1"/>
</dbReference>
<evidence type="ECO:0000313" key="3">
    <source>
        <dbReference type="EMBL" id="SFH94087.1"/>
    </source>
</evidence>
<dbReference type="NCBIfam" id="TIGR00277">
    <property type="entry name" value="HDIG"/>
    <property type="match status" value="1"/>
</dbReference>
<keyword evidence="4" id="KW-1185">Reference proteome</keyword>